<dbReference type="AlphaFoldDB" id="A0A075FVU8"/>
<sequence>MVFTNVSKMLMVPNQRLVRPLSWRAGVEGRREVLDFHQYWLSQCISGRDCVVSSELKKQTWYTSKRRVHIISVSNFPLSDLSLDLALVLGCRCLSSSWRQRSVSFAQEWEAKTVLTQTYRNDEFRVRSTGTK</sequence>
<organism evidence="1">
    <name type="scientific">uncultured marine group II/III euryarchaeote AD1000_65_F06</name>
    <dbReference type="NCBI Taxonomy" id="1457795"/>
    <lineage>
        <taxon>Archaea</taxon>
        <taxon>Methanobacteriati</taxon>
        <taxon>Methanobacteriota</taxon>
        <taxon>environmental samples</taxon>
    </lineage>
</organism>
<name>A0A075FVU8_9EURY</name>
<dbReference type="EMBL" id="KF900450">
    <property type="protein sequence ID" value="AIE95399.1"/>
    <property type="molecule type" value="Genomic_DNA"/>
</dbReference>
<reference evidence="1" key="1">
    <citation type="journal article" date="2014" name="Genome Biol. Evol.">
        <title>Pangenome evidence for extensive interdomain horizontal transfer affecting lineage core and shell genes in uncultured planktonic thaumarchaeota and euryarchaeota.</title>
        <authorList>
            <person name="Deschamps P."/>
            <person name="Zivanovic Y."/>
            <person name="Moreira D."/>
            <person name="Rodriguez-Valera F."/>
            <person name="Lopez-Garcia P."/>
        </authorList>
    </citation>
    <scope>NUCLEOTIDE SEQUENCE</scope>
</reference>
<protein>
    <submittedName>
        <fullName evidence="1">Uncharacterized protein</fullName>
    </submittedName>
</protein>
<proteinExistence type="predicted"/>
<evidence type="ECO:0000313" key="1">
    <source>
        <dbReference type="EMBL" id="AIE95399.1"/>
    </source>
</evidence>
<accession>A0A075FVU8</accession>